<dbReference type="Pfam" id="PF17863">
    <property type="entry name" value="AAA_lid_2"/>
    <property type="match status" value="1"/>
</dbReference>
<dbReference type="InterPro" id="IPR050764">
    <property type="entry name" value="CbbQ/NirQ/NorQ/GpvN"/>
</dbReference>
<dbReference type="GO" id="GO:0016887">
    <property type="term" value="F:ATP hydrolysis activity"/>
    <property type="evidence" value="ECO:0007669"/>
    <property type="project" value="InterPro"/>
</dbReference>
<dbReference type="AlphaFoldDB" id="A0A1C2G201"/>
<name>A0A1C2G201_9GAMM</name>
<evidence type="ECO:0000313" key="1">
    <source>
        <dbReference type="EMBL" id="RCN57273.1"/>
    </source>
</evidence>
<gene>
    <name evidence="1" type="ORF">C4900_15470</name>
</gene>
<organism evidence="1 2">
    <name type="scientific">Acidiferrobacter thiooxydans</name>
    <dbReference type="NCBI Taxonomy" id="163359"/>
    <lineage>
        <taxon>Bacteria</taxon>
        <taxon>Pseudomonadati</taxon>
        <taxon>Pseudomonadota</taxon>
        <taxon>Gammaproteobacteria</taxon>
        <taxon>Acidiferrobacterales</taxon>
        <taxon>Acidiferrobacteraceae</taxon>
        <taxon>Acidiferrobacter</taxon>
    </lineage>
</organism>
<protein>
    <submittedName>
        <fullName evidence="1">AAA family ATPase</fullName>
    </submittedName>
</protein>
<evidence type="ECO:0000313" key="2">
    <source>
        <dbReference type="Proteomes" id="UP000253250"/>
    </source>
</evidence>
<proteinExistence type="predicted"/>
<dbReference type="GO" id="GO:0005524">
    <property type="term" value="F:ATP binding"/>
    <property type="evidence" value="ECO:0007669"/>
    <property type="project" value="InterPro"/>
</dbReference>
<dbReference type="PIRSF" id="PIRSF002849">
    <property type="entry name" value="AAA_ATPase_chaperone_MoxR_prd"/>
    <property type="match status" value="1"/>
</dbReference>
<dbReference type="Gene3D" id="1.10.8.80">
    <property type="entry name" value="Magnesium chelatase subunit I, C-Terminal domain"/>
    <property type="match status" value="1"/>
</dbReference>
<dbReference type="PANTHER" id="PTHR42759">
    <property type="entry name" value="MOXR FAMILY PROTEIN"/>
    <property type="match status" value="1"/>
</dbReference>
<dbReference type="CDD" id="cd00009">
    <property type="entry name" value="AAA"/>
    <property type="match status" value="1"/>
</dbReference>
<dbReference type="Proteomes" id="UP000253250">
    <property type="component" value="Unassembled WGS sequence"/>
</dbReference>
<dbReference type="OrthoDB" id="9808397at2"/>
<accession>A0A1C2G201</accession>
<dbReference type="InterPro" id="IPR027417">
    <property type="entry name" value="P-loop_NTPase"/>
</dbReference>
<dbReference type="STRING" id="163359.A9R16_11140"/>
<dbReference type="EMBL" id="PSYR01000002">
    <property type="protein sequence ID" value="RCN57273.1"/>
    <property type="molecule type" value="Genomic_DNA"/>
</dbReference>
<dbReference type="PANTHER" id="PTHR42759:SF5">
    <property type="entry name" value="METHANOL DEHYDROGENASE REGULATOR"/>
    <property type="match status" value="1"/>
</dbReference>
<dbReference type="InterPro" id="IPR011703">
    <property type="entry name" value="ATPase_AAA-3"/>
</dbReference>
<dbReference type="InterPro" id="IPR041628">
    <property type="entry name" value="ChlI/MoxR_AAA_lid"/>
</dbReference>
<dbReference type="Gene3D" id="3.40.50.300">
    <property type="entry name" value="P-loop containing nucleotide triphosphate hydrolases"/>
    <property type="match status" value="1"/>
</dbReference>
<keyword evidence="2" id="KW-1185">Reference proteome</keyword>
<dbReference type="Pfam" id="PF07726">
    <property type="entry name" value="AAA_3"/>
    <property type="match status" value="1"/>
</dbReference>
<sequence>MALAQAALETILVGKTESVRLALCCALAGGHLLLEDVPGVGKTTLAYGLQAVLGLAFKRVQFTADLLPADVIGVSIFDPEARAFSFHKGPIFTQLLLADEINRATPKTQSALLEALAEGQVTVDGVPHRLPQPFFVVATQNPHHQVGTFRLPESQMDRFLMRLTLGYPDRAAERQILTGGDRQAMARQQASLLTAADLVALRTQVRAVRCAEALLDYLQDLLAASRARPDWGGGFSPRAGLALRDAARAHAVLEERDYVLPEDVQAVAVAVLAHRLPAGDPEREVRALLETVAVP</sequence>
<comment type="caution">
    <text evidence="1">The sequence shown here is derived from an EMBL/GenBank/DDBJ whole genome shotgun (WGS) entry which is preliminary data.</text>
</comment>
<dbReference type="SUPFAM" id="SSF52540">
    <property type="entry name" value="P-loop containing nucleoside triphosphate hydrolases"/>
    <property type="match status" value="1"/>
</dbReference>
<reference evidence="1 2" key="1">
    <citation type="submission" date="2018-02" db="EMBL/GenBank/DDBJ databases">
        <title>Insights into the biology of acidophilic members of the Acidiferrobacteraceae family derived from comparative genomic analyses.</title>
        <authorList>
            <person name="Issotta F."/>
            <person name="Thyssen C."/>
            <person name="Mena C."/>
            <person name="Moya A."/>
            <person name="Bellenberg S."/>
            <person name="Sproer C."/>
            <person name="Covarrubias P.C."/>
            <person name="Sand W."/>
            <person name="Quatrini R."/>
            <person name="Vera M."/>
        </authorList>
    </citation>
    <scope>NUCLEOTIDE SEQUENCE [LARGE SCALE GENOMIC DNA]</scope>
    <source>
        <strain evidence="2">m-1</strain>
    </source>
</reference>